<dbReference type="EMBL" id="KB207015">
    <property type="protein sequence ID" value="ELP86084.1"/>
    <property type="molecule type" value="Genomic_DNA"/>
</dbReference>
<dbReference type="VEuPathDB" id="AmoebaDB:EIN_327310"/>
<evidence type="ECO:0000313" key="2">
    <source>
        <dbReference type="Proteomes" id="UP000014680"/>
    </source>
</evidence>
<dbReference type="Proteomes" id="UP000014680">
    <property type="component" value="Unassembled WGS sequence"/>
</dbReference>
<organism evidence="1 2">
    <name type="scientific">Entamoeba invadens IP1</name>
    <dbReference type="NCBI Taxonomy" id="370355"/>
    <lineage>
        <taxon>Eukaryota</taxon>
        <taxon>Amoebozoa</taxon>
        <taxon>Evosea</taxon>
        <taxon>Archamoebae</taxon>
        <taxon>Mastigamoebida</taxon>
        <taxon>Entamoebidae</taxon>
        <taxon>Entamoeba</taxon>
    </lineage>
</organism>
<protein>
    <submittedName>
        <fullName evidence="1">Uncharacterized protein</fullName>
    </submittedName>
</protein>
<dbReference type="AlphaFoldDB" id="A0A0A1TXK4"/>
<name>A0A0A1TXK4_ENTIV</name>
<dbReference type="GeneID" id="14885160"/>
<dbReference type="KEGG" id="eiv:EIN_327310"/>
<accession>A0A0A1TXK4</accession>
<reference evidence="1 2" key="1">
    <citation type="submission" date="2012-10" db="EMBL/GenBank/DDBJ databases">
        <authorList>
            <person name="Zafar N."/>
            <person name="Inman J."/>
            <person name="Hall N."/>
            <person name="Lorenzi H."/>
            <person name="Caler E."/>
        </authorList>
    </citation>
    <scope>NUCLEOTIDE SEQUENCE [LARGE SCALE GENOMIC DNA]</scope>
    <source>
        <strain evidence="1 2">IP1</strain>
    </source>
</reference>
<evidence type="ECO:0000313" key="1">
    <source>
        <dbReference type="EMBL" id="ELP86084.1"/>
    </source>
</evidence>
<dbReference type="RefSeq" id="XP_004185430.1">
    <property type="nucleotide sequence ID" value="XM_004185382.1"/>
</dbReference>
<keyword evidence="2" id="KW-1185">Reference proteome</keyword>
<gene>
    <name evidence="1" type="ORF">EIN_327310</name>
</gene>
<proteinExistence type="predicted"/>
<sequence>MNCDSFDEASYSVILYEDTTSTTCANKDKVDVPVKLVTDVCFGNSPYYMYKFGEDKDSNKLKKFQYTSYLCTDKLTENALESHDLNKCEPKDAHSVYYEGAGEVLVALISIAFCLLI</sequence>